<sequence length="506" mass="53921">MLYAIGYFLLLGTSDVRKIAGDVGHDWPGDGTRENPQIISWPPTDRLNARNFAAPRKAIIIVLSGLSTLSVAFASSAYSGDLSSICEYFSVSDEAATLGLSLYVLGFAIGPLLWAPLGEAFGRRVLFLTTFSLFAVFNVAAAVAPNFGSLVAFRCLAGMFGSSPLTNSGGIVADLYSPETRGLAAVFYSGATFLGPVLGPIVGGFLGETRGWRSIEGLLAIYAGVMLVLGLLFVPETVENVVLRRRAAALTRQTGKFYITSVDHRNPPGSLAGRCRISMTRPARLLIREPIVVVLAVYMSFIYGTTYLLLAALPIVFQRVRGWSPGVGGLAFLPIAIGMLCATAFMVIINRQYARRCRTSGSGRLPPEARLQSGKVGAVLLPVGLFLFAWTNAPSVPWVVCMLGTACFGFGNICVSLALVNYLVDSYVTYAASALAAATVLRSLCGAAFPLFTTAMYDGIGIHWASSVPAFLSLVCLPAPFLLSKYGGRIRRRSRFAVAIDDGKVA</sequence>
<feature type="transmembrane region" description="Helical" evidence="8">
    <location>
        <begin position="396"/>
        <end position="420"/>
    </location>
</feature>
<dbReference type="GO" id="GO:0005886">
    <property type="term" value="C:plasma membrane"/>
    <property type="evidence" value="ECO:0007669"/>
    <property type="project" value="UniProtKB-SubCell"/>
</dbReference>
<comment type="similarity">
    <text evidence="7">Belongs to the major facilitator superfamily. DHA1 family. Polyamines/proton antiporter (TC 2.A.1.2.16) subfamily.</text>
</comment>
<feature type="transmembrane region" description="Helical" evidence="8">
    <location>
        <begin position="427"/>
        <end position="449"/>
    </location>
</feature>
<feature type="transmembrane region" description="Helical" evidence="8">
    <location>
        <begin position="58"/>
        <end position="78"/>
    </location>
</feature>
<keyword evidence="2" id="KW-0813">Transport</keyword>
<evidence type="ECO:0000256" key="6">
    <source>
        <dbReference type="ARBA" id="ARBA00023136"/>
    </source>
</evidence>
<dbReference type="Pfam" id="PF07690">
    <property type="entry name" value="MFS_1"/>
    <property type="match status" value="1"/>
</dbReference>
<dbReference type="InterPro" id="IPR020846">
    <property type="entry name" value="MFS_dom"/>
</dbReference>
<accession>A0A1L9WMQ7</accession>
<dbReference type="GO" id="GO:0022857">
    <property type="term" value="F:transmembrane transporter activity"/>
    <property type="evidence" value="ECO:0007669"/>
    <property type="project" value="InterPro"/>
</dbReference>
<dbReference type="CDD" id="cd17323">
    <property type="entry name" value="MFS_Tpo1_MDR_like"/>
    <property type="match status" value="1"/>
</dbReference>
<evidence type="ECO:0000313" key="10">
    <source>
        <dbReference type="EMBL" id="OJJ97441.1"/>
    </source>
</evidence>
<keyword evidence="11" id="KW-1185">Reference proteome</keyword>
<evidence type="ECO:0000256" key="4">
    <source>
        <dbReference type="ARBA" id="ARBA00022692"/>
    </source>
</evidence>
<feature type="transmembrane region" description="Helical" evidence="8">
    <location>
        <begin position="329"/>
        <end position="350"/>
    </location>
</feature>
<gene>
    <name evidence="10" type="ORF">ASPACDRAFT_62463</name>
</gene>
<feature type="transmembrane region" description="Helical" evidence="8">
    <location>
        <begin position="371"/>
        <end position="390"/>
    </location>
</feature>
<dbReference type="GeneID" id="30977602"/>
<reference evidence="11" key="1">
    <citation type="journal article" date="2017" name="Genome Biol.">
        <title>Comparative genomics reveals high biological diversity and specific adaptations in the industrially and medically important fungal genus Aspergillus.</title>
        <authorList>
            <person name="de Vries R.P."/>
            <person name="Riley R."/>
            <person name="Wiebenga A."/>
            <person name="Aguilar-Osorio G."/>
            <person name="Amillis S."/>
            <person name="Uchima C.A."/>
            <person name="Anderluh G."/>
            <person name="Asadollahi M."/>
            <person name="Askin M."/>
            <person name="Barry K."/>
            <person name="Battaglia E."/>
            <person name="Bayram O."/>
            <person name="Benocci T."/>
            <person name="Braus-Stromeyer S.A."/>
            <person name="Caldana C."/>
            <person name="Canovas D."/>
            <person name="Cerqueira G.C."/>
            <person name="Chen F."/>
            <person name="Chen W."/>
            <person name="Choi C."/>
            <person name="Clum A."/>
            <person name="Dos Santos R.A."/>
            <person name="Damasio A.R."/>
            <person name="Diallinas G."/>
            <person name="Emri T."/>
            <person name="Fekete E."/>
            <person name="Flipphi M."/>
            <person name="Freyberg S."/>
            <person name="Gallo A."/>
            <person name="Gournas C."/>
            <person name="Habgood R."/>
            <person name="Hainaut M."/>
            <person name="Harispe M.L."/>
            <person name="Henrissat B."/>
            <person name="Hilden K.S."/>
            <person name="Hope R."/>
            <person name="Hossain A."/>
            <person name="Karabika E."/>
            <person name="Karaffa L."/>
            <person name="Karanyi Z."/>
            <person name="Krasevec N."/>
            <person name="Kuo A."/>
            <person name="Kusch H."/>
            <person name="LaButti K."/>
            <person name="Lagendijk E.L."/>
            <person name="Lapidus A."/>
            <person name="Levasseur A."/>
            <person name="Lindquist E."/>
            <person name="Lipzen A."/>
            <person name="Logrieco A.F."/>
            <person name="MacCabe A."/>
            <person name="Maekelae M.R."/>
            <person name="Malavazi I."/>
            <person name="Melin P."/>
            <person name="Meyer V."/>
            <person name="Mielnichuk N."/>
            <person name="Miskei M."/>
            <person name="Molnar A.P."/>
            <person name="Mule G."/>
            <person name="Ngan C.Y."/>
            <person name="Orejas M."/>
            <person name="Orosz E."/>
            <person name="Ouedraogo J.P."/>
            <person name="Overkamp K.M."/>
            <person name="Park H.-S."/>
            <person name="Perrone G."/>
            <person name="Piumi F."/>
            <person name="Punt P.J."/>
            <person name="Ram A.F."/>
            <person name="Ramon A."/>
            <person name="Rauscher S."/>
            <person name="Record E."/>
            <person name="Riano-Pachon D.M."/>
            <person name="Robert V."/>
            <person name="Roehrig J."/>
            <person name="Ruller R."/>
            <person name="Salamov A."/>
            <person name="Salih N.S."/>
            <person name="Samson R.A."/>
            <person name="Sandor E."/>
            <person name="Sanguinetti M."/>
            <person name="Schuetze T."/>
            <person name="Sepcic K."/>
            <person name="Shelest E."/>
            <person name="Sherlock G."/>
            <person name="Sophianopoulou V."/>
            <person name="Squina F.M."/>
            <person name="Sun H."/>
            <person name="Susca A."/>
            <person name="Todd R.B."/>
            <person name="Tsang A."/>
            <person name="Unkles S.E."/>
            <person name="van de Wiele N."/>
            <person name="van Rossen-Uffink D."/>
            <person name="Oliveira J.V."/>
            <person name="Vesth T.C."/>
            <person name="Visser J."/>
            <person name="Yu J.-H."/>
            <person name="Zhou M."/>
            <person name="Andersen M.R."/>
            <person name="Archer D.B."/>
            <person name="Baker S.E."/>
            <person name="Benoit I."/>
            <person name="Brakhage A.A."/>
            <person name="Braus G.H."/>
            <person name="Fischer R."/>
            <person name="Frisvad J.C."/>
            <person name="Goldman G.H."/>
            <person name="Houbraken J."/>
            <person name="Oakley B."/>
            <person name="Pocsi I."/>
            <person name="Scazzocchio C."/>
            <person name="Seiboth B."/>
            <person name="vanKuyk P.A."/>
            <person name="Wortman J."/>
            <person name="Dyer P.S."/>
            <person name="Grigoriev I.V."/>
        </authorList>
    </citation>
    <scope>NUCLEOTIDE SEQUENCE [LARGE SCALE GENOMIC DNA]</scope>
    <source>
        <strain evidence="11">ATCC 16872 / CBS 172.66 / WB 5094</strain>
    </source>
</reference>
<evidence type="ECO:0000259" key="9">
    <source>
        <dbReference type="PROSITE" id="PS50850"/>
    </source>
</evidence>
<keyword evidence="4 8" id="KW-0812">Transmembrane</keyword>
<dbReference type="Proteomes" id="UP000184546">
    <property type="component" value="Unassembled WGS sequence"/>
</dbReference>
<dbReference type="AlphaFoldDB" id="A0A1L9WMQ7"/>
<dbReference type="STRING" id="690307.A0A1L9WMQ7"/>
<evidence type="ECO:0000256" key="7">
    <source>
        <dbReference type="ARBA" id="ARBA00038459"/>
    </source>
</evidence>
<feature type="transmembrane region" description="Helical" evidence="8">
    <location>
        <begin position="185"/>
        <end position="207"/>
    </location>
</feature>
<keyword evidence="6 8" id="KW-0472">Membrane</keyword>
<dbReference type="RefSeq" id="XP_020053781.1">
    <property type="nucleotide sequence ID" value="XM_020203788.1"/>
</dbReference>
<name>A0A1L9WMQ7_ASPA1</name>
<feature type="transmembrane region" description="Helical" evidence="8">
    <location>
        <begin position="151"/>
        <end position="173"/>
    </location>
</feature>
<evidence type="ECO:0000256" key="3">
    <source>
        <dbReference type="ARBA" id="ARBA00022475"/>
    </source>
</evidence>
<dbReference type="PANTHER" id="PTHR23502:SF186">
    <property type="entry name" value="MAJOR FACILITATOR SUPERFAMILY (MFS) PROFILE DOMAIN-CONTAINING PROTEIN"/>
    <property type="match status" value="1"/>
</dbReference>
<evidence type="ECO:0000256" key="8">
    <source>
        <dbReference type="SAM" id="Phobius"/>
    </source>
</evidence>
<proteinExistence type="inferred from homology"/>
<dbReference type="InterPro" id="IPR011701">
    <property type="entry name" value="MFS"/>
</dbReference>
<keyword evidence="3" id="KW-1003">Cell membrane</keyword>
<feature type="transmembrane region" description="Helical" evidence="8">
    <location>
        <begin position="125"/>
        <end position="145"/>
    </location>
</feature>
<dbReference type="InterPro" id="IPR036259">
    <property type="entry name" value="MFS_trans_sf"/>
</dbReference>
<dbReference type="EMBL" id="KV878982">
    <property type="protein sequence ID" value="OJJ97441.1"/>
    <property type="molecule type" value="Genomic_DNA"/>
</dbReference>
<feature type="transmembrane region" description="Helical" evidence="8">
    <location>
        <begin position="98"/>
        <end position="118"/>
    </location>
</feature>
<dbReference type="OrthoDB" id="3357846at2759"/>
<feature type="transmembrane region" description="Helical" evidence="8">
    <location>
        <begin position="219"/>
        <end position="238"/>
    </location>
</feature>
<evidence type="ECO:0000313" key="11">
    <source>
        <dbReference type="Proteomes" id="UP000184546"/>
    </source>
</evidence>
<evidence type="ECO:0000256" key="5">
    <source>
        <dbReference type="ARBA" id="ARBA00022989"/>
    </source>
</evidence>
<dbReference type="PROSITE" id="PS50850">
    <property type="entry name" value="MFS"/>
    <property type="match status" value="1"/>
</dbReference>
<dbReference type="PANTHER" id="PTHR23502">
    <property type="entry name" value="MAJOR FACILITATOR SUPERFAMILY"/>
    <property type="match status" value="1"/>
</dbReference>
<dbReference type="FunFam" id="1.20.1250.20:FF:000011">
    <property type="entry name" value="MFS multidrug transporter, putative"/>
    <property type="match status" value="1"/>
</dbReference>
<evidence type="ECO:0000256" key="2">
    <source>
        <dbReference type="ARBA" id="ARBA00022448"/>
    </source>
</evidence>
<dbReference type="OMA" id="CAIYCAW"/>
<dbReference type="Gene3D" id="1.20.1250.20">
    <property type="entry name" value="MFS general substrate transporter like domains"/>
    <property type="match status" value="1"/>
</dbReference>
<evidence type="ECO:0000256" key="1">
    <source>
        <dbReference type="ARBA" id="ARBA00004651"/>
    </source>
</evidence>
<comment type="subcellular location">
    <subcellularLocation>
        <location evidence="1">Cell membrane</location>
        <topology evidence="1">Multi-pass membrane protein</topology>
    </subcellularLocation>
</comment>
<protein>
    <recommendedName>
        <fullName evidence="9">Major facilitator superfamily (MFS) profile domain-containing protein</fullName>
    </recommendedName>
</protein>
<feature type="transmembrane region" description="Helical" evidence="8">
    <location>
        <begin position="291"/>
        <end position="317"/>
    </location>
</feature>
<dbReference type="VEuPathDB" id="FungiDB:ASPACDRAFT_62463"/>
<dbReference type="SUPFAM" id="SSF103473">
    <property type="entry name" value="MFS general substrate transporter"/>
    <property type="match status" value="1"/>
</dbReference>
<feature type="domain" description="Major facilitator superfamily (MFS) profile" evidence="9">
    <location>
        <begin position="60"/>
        <end position="493"/>
    </location>
</feature>
<organism evidence="10 11">
    <name type="scientific">Aspergillus aculeatus (strain ATCC 16872 / CBS 172.66 / WB 5094)</name>
    <dbReference type="NCBI Taxonomy" id="690307"/>
    <lineage>
        <taxon>Eukaryota</taxon>
        <taxon>Fungi</taxon>
        <taxon>Dikarya</taxon>
        <taxon>Ascomycota</taxon>
        <taxon>Pezizomycotina</taxon>
        <taxon>Eurotiomycetes</taxon>
        <taxon>Eurotiomycetidae</taxon>
        <taxon>Eurotiales</taxon>
        <taxon>Aspergillaceae</taxon>
        <taxon>Aspergillus</taxon>
        <taxon>Aspergillus subgen. Circumdati</taxon>
    </lineage>
</organism>
<feature type="transmembrane region" description="Helical" evidence="8">
    <location>
        <begin position="461"/>
        <end position="483"/>
    </location>
</feature>
<keyword evidence="5 8" id="KW-1133">Transmembrane helix</keyword>